<reference evidence="1" key="1">
    <citation type="submission" date="2023-03" db="EMBL/GenBank/DDBJ databases">
        <title>Massive genome expansion in bonnet fungi (Mycena s.s.) driven by repeated elements and novel gene families across ecological guilds.</title>
        <authorList>
            <consortium name="Lawrence Berkeley National Laboratory"/>
            <person name="Harder C.B."/>
            <person name="Miyauchi S."/>
            <person name="Viragh M."/>
            <person name="Kuo A."/>
            <person name="Thoen E."/>
            <person name="Andreopoulos B."/>
            <person name="Lu D."/>
            <person name="Skrede I."/>
            <person name="Drula E."/>
            <person name="Henrissat B."/>
            <person name="Morin E."/>
            <person name="Kohler A."/>
            <person name="Barry K."/>
            <person name="LaButti K."/>
            <person name="Morin E."/>
            <person name="Salamov A."/>
            <person name="Lipzen A."/>
            <person name="Mereny Z."/>
            <person name="Hegedus B."/>
            <person name="Baldrian P."/>
            <person name="Stursova M."/>
            <person name="Weitz H."/>
            <person name="Taylor A."/>
            <person name="Grigoriev I.V."/>
            <person name="Nagy L.G."/>
            <person name="Martin F."/>
            <person name="Kauserud H."/>
        </authorList>
    </citation>
    <scope>NUCLEOTIDE SEQUENCE</scope>
    <source>
        <strain evidence="1">CBHHK188m</strain>
    </source>
</reference>
<evidence type="ECO:0000313" key="2">
    <source>
        <dbReference type="Proteomes" id="UP001215280"/>
    </source>
</evidence>
<protein>
    <recommendedName>
        <fullName evidence="3">SWIM-type domain-containing protein</fullName>
    </recommendedName>
</protein>
<gene>
    <name evidence="1" type="ORF">DFH07DRAFT_763242</name>
</gene>
<name>A0AAD7H6Q3_9AGAR</name>
<accession>A0AAD7H6Q3</accession>
<evidence type="ECO:0000313" key="1">
    <source>
        <dbReference type="EMBL" id="KAJ7713762.1"/>
    </source>
</evidence>
<feature type="non-terminal residue" evidence="1">
    <location>
        <position position="1"/>
    </location>
</feature>
<proteinExistence type="predicted"/>
<organism evidence="1 2">
    <name type="scientific">Mycena maculata</name>
    <dbReference type="NCBI Taxonomy" id="230809"/>
    <lineage>
        <taxon>Eukaryota</taxon>
        <taxon>Fungi</taxon>
        <taxon>Dikarya</taxon>
        <taxon>Basidiomycota</taxon>
        <taxon>Agaricomycotina</taxon>
        <taxon>Agaricomycetes</taxon>
        <taxon>Agaricomycetidae</taxon>
        <taxon>Agaricales</taxon>
        <taxon>Marasmiineae</taxon>
        <taxon>Mycenaceae</taxon>
        <taxon>Mycena</taxon>
    </lineage>
</organism>
<comment type="caution">
    <text evidence="1">The sequence shown here is derived from an EMBL/GenBank/DDBJ whole genome shotgun (WGS) entry which is preliminary data.</text>
</comment>
<dbReference type="Proteomes" id="UP001215280">
    <property type="component" value="Unassembled WGS sequence"/>
</dbReference>
<evidence type="ECO:0008006" key="3">
    <source>
        <dbReference type="Google" id="ProtNLM"/>
    </source>
</evidence>
<dbReference type="AlphaFoldDB" id="A0AAD7H6Q3"/>
<dbReference type="EMBL" id="JARJLG010000385">
    <property type="protein sequence ID" value="KAJ7713762.1"/>
    <property type="molecule type" value="Genomic_DNA"/>
</dbReference>
<keyword evidence="2" id="KW-1185">Reference proteome</keyword>
<sequence length="197" mass="22417">LFNSFENDTAYMSTRWLLRQMADRDLVPTYLVRVTHKTLGTVHIVALFPDGRYVCDCCMGTNLGIVCCHFFFAWTKMDGLPFHISLVRKRWYSDIDANVENVPAVTFQNKQARKIQFTAQALPHASISNPLRVASLPEDVSPATQTIPAREVYHSIQAEIRPLMNGIQTREQLDRLQAALVQIRYNILCLDSASLTM</sequence>